<gene>
    <name evidence="2" type="ORF">KM295_01925</name>
</gene>
<name>A0A9R1D3F2_9EURY</name>
<keyword evidence="1" id="KW-0175">Coiled coil</keyword>
<protein>
    <recommendedName>
        <fullName evidence="4">Halo transducer protein</fullName>
    </recommendedName>
</protein>
<feature type="coiled-coil region" evidence="1">
    <location>
        <begin position="89"/>
        <end position="192"/>
    </location>
</feature>
<evidence type="ECO:0000313" key="2">
    <source>
        <dbReference type="EMBL" id="MCQ4332264.1"/>
    </source>
</evidence>
<keyword evidence="3" id="KW-1185">Reference proteome</keyword>
<accession>A0A9R1D3F2</accession>
<comment type="caution">
    <text evidence="2">The sequence shown here is derived from an EMBL/GenBank/DDBJ whole genome shotgun (WGS) entry which is preliminary data.</text>
</comment>
<evidence type="ECO:0000313" key="3">
    <source>
        <dbReference type="Proteomes" id="UP001139494"/>
    </source>
</evidence>
<organism evidence="2 3">
    <name type="scientific">Natronomonas aquatica</name>
    <dbReference type="NCBI Taxonomy" id="2841590"/>
    <lineage>
        <taxon>Archaea</taxon>
        <taxon>Methanobacteriati</taxon>
        <taxon>Methanobacteriota</taxon>
        <taxon>Stenosarchaea group</taxon>
        <taxon>Halobacteria</taxon>
        <taxon>Halobacteriales</taxon>
        <taxon>Natronomonadaceae</taxon>
        <taxon>Natronomonas</taxon>
    </lineage>
</organism>
<evidence type="ECO:0000256" key="1">
    <source>
        <dbReference type="SAM" id="Coils"/>
    </source>
</evidence>
<evidence type="ECO:0008006" key="4">
    <source>
        <dbReference type="Google" id="ProtNLM"/>
    </source>
</evidence>
<dbReference type="Proteomes" id="UP001139494">
    <property type="component" value="Unassembled WGS sequence"/>
</dbReference>
<dbReference type="EMBL" id="JAHLKM010000002">
    <property type="protein sequence ID" value="MCQ4332264.1"/>
    <property type="molecule type" value="Genomic_DNA"/>
</dbReference>
<sequence length="317" mass="35650">MGQENDASEFMGRSVTAIAEQVVAGEDRDHEAVRKALAEISEEGTVTRRGIDESLADLSKVVATPETRVEVAQTALADAREAAEPVRDTDVVRSRLNEFESEISALEERVDALGSRLTSLVERTQSPDDIYTIGRAIREIRSGATDAQRDADAIAVEIESFERKLRNPDRWADELREDIDAIEDVIEETLEVTTTVSDVEDDGDGKTDLALAWADTALQNRMQKLLIEDVQAELDVLQQIASHRKIDDHCDGIEQRLEELETLRTDISHRVDEVAEPSWGRKHSGVIDSFIQTLEEFEPPVNWAELQNELERHRERL</sequence>
<dbReference type="AlphaFoldDB" id="A0A9R1D3F2"/>
<proteinExistence type="predicted"/>
<reference evidence="2" key="1">
    <citation type="journal article" date="2023" name="Front. Microbiol.">
        <title>Genomic-based phylogenetic and metabolic analyses of the genus Natronomonas, and description of Natronomonas aquatica sp. nov.</title>
        <authorList>
            <person name="Garcia-Roldan A."/>
            <person name="Duran-Viseras A."/>
            <person name="de la Haba R.R."/>
            <person name="Corral P."/>
            <person name="Sanchez-Porro C."/>
            <person name="Ventosa A."/>
        </authorList>
    </citation>
    <scope>NUCLEOTIDE SEQUENCE</scope>
    <source>
        <strain evidence="2">F2-12</strain>
    </source>
</reference>
<dbReference type="RefSeq" id="WP_256028187.1">
    <property type="nucleotide sequence ID" value="NZ_JAHLKM010000002.1"/>
</dbReference>